<organism evidence="3 4">
    <name type="scientific">Clostridium oryzae</name>
    <dbReference type="NCBI Taxonomy" id="1450648"/>
    <lineage>
        <taxon>Bacteria</taxon>
        <taxon>Bacillati</taxon>
        <taxon>Bacillota</taxon>
        <taxon>Clostridia</taxon>
        <taxon>Eubacteriales</taxon>
        <taxon>Clostridiaceae</taxon>
        <taxon>Clostridium</taxon>
    </lineage>
</organism>
<dbReference type="GO" id="GO:0046872">
    <property type="term" value="F:metal ion binding"/>
    <property type="evidence" value="ECO:0007669"/>
    <property type="project" value="InterPro"/>
</dbReference>
<name>A0A1V4ING9_9CLOT</name>
<proteinExistence type="predicted"/>
<evidence type="ECO:0000313" key="4">
    <source>
        <dbReference type="Proteomes" id="UP000190080"/>
    </source>
</evidence>
<dbReference type="AlphaFoldDB" id="A0A1V4ING9"/>
<dbReference type="FunFam" id="3.30.830.10:FF:000034">
    <property type="entry name" value="presequence protease 1, chloroplastic/mitochondrial"/>
    <property type="match status" value="1"/>
</dbReference>
<dbReference type="SUPFAM" id="SSF63411">
    <property type="entry name" value="LuxS/MPP-like metallohydrolase"/>
    <property type="match status" value="4"/>
</dbReference>
<sequence length="971" mass="109862">MNYKVGEVYNGFKLLEERYIKEISSSQKLFLHEKSGAKLLALQNDDDNKVFSASFRTPAGNNMGIPHIIEHTVLCGSRKFKTKEPFVDLLKCSLNTFLNAITYPDKTVYPVASCNEKDLMNLMDVYLDAVFYPGIYEHPEFFLQEGWHYELDEKSDELTINGVVYNEMKGALSNPDGLLERHSMKSLFPNTTYQYESGGDPDYIPELTHENFLDFHRKYYHPSNCYLYLYGNGDLDKQMAFINDEYLSHFDKKEIESSIEFQKPLSKMQEVSIDFSSDELKNNAYIALNYAVGNALDAENHIAFSMLQNILIDSQASPLKKAILSSGIAKVVDGYFSTSMLQPYFSIFIKNADENSKDKFTKLVHDTLTELVKNGIDEKLKEAAVNRKEFELREADFSGYPKGLIYNLTVLESWIYDGSPTLHLEYEKALENIKSKYKGSYFEDLIEKYILKNTHSSLLTLVPKKGVSEAKAEQLNKKLANIKANLSDEDIKQIKENMDVLKKRQTEDDSPEAIATIPSLKIEDVDPKIKHVDVKEIEASGIKILLNEATTNKISYVNFMFDTTTVPLELIPYTGILKYLLGKINTKNYSYEDLSNIIGINTGGIYADSEVTAVKDSADEFKAGIVIRGKSLAEKQSLLIDYIKEIVNNTIFTDKNRILELVRNLKSNIENVIYSRGNSIAAQRTLSYFSAKSKYTDMTAGIGFYLFLSSIEKDFDNQFTVLEQNLEKIYKTIFTKDNLLINVVTEKESFSSLNNNISDFILSLGNCDKCSKTAIAAEKLNEGFTFPSEVQYVAKGSNFISKGFKNTGALKVAKTIINYEYLWVKVRMQGGAYGCGISSSIDGSMWISSYRDPRLKETIAAYNDLPDYIENLNLSDEEISRYIIGTISPLDTPLTPSMRGDFTLGCYLSGITEEDIQKERTEILHTGSKEIKALAPLFKSVFSDNNVCVLGNRAKINENKDVFSEVKTLID</sequence>
<feature type="coiled-coil region" evidence="1">
    <location>
        <begin position="465"/>
        <end position="504"/>
    </location>
</feature>
<dbReference type="InterPro" id="IPR007863">
    <property type="entry name" value="Peptidase_M16_C"/>
</dbReference>
<dbReference type="Pfam" id="PF08367">
    <property type="entry name" value="M16C_assoc"/>
    <property type="match status" value="1"/>
</dbReference>
<dbReference type="EMBL" id="MZGV01000023">
    <property type="protein sequence ID" value="OPJ61315.1"/>
    <property type="molecule type" value="Genomic_DNA"/>
</dbReference>
<dbReference type="Pfam" id="PF05193">
    <property type="entry name" value="Peptidase_M16_C"/>
    <property type="match status" value="1"/>
</dbReference>
<dbReference type="Proteomes" id="UP000190080">
    <property type="component" value="Unassembled WGS sequence"/>
</dbReference>
<reference evidence="3 4" key="1">
    <citation type="submission" date="2017-03" db="EMBL/GenBank/DDBJ databases">
        <title>Genome sequence of Clostridium oryzae DSM 28571.</title>
        <authorList>
            <person name="Poehlein A."/>
            <person name="Daniel R."/>
        </authorList>
    </citation>
    <scope>NUCLEOTIDE SEQUENCE [LARGE SCALE GENOMIC DNA]</scope>
    <source>
        <strain evidence="3 4">DSM 28571</strain>
    </source>
</reference>
<dbReference type="SMART" id="SM01264">
    <property type="entry name" value="M16C_associated"/>
    <property type="match status" value="1"/>
</dbReference>
<protein>
    <submittedName>
        <fullName evidence="3">Peptidase M16C associated</fullName>
    </submittedName>
</protein>
<keyword evidence="4" id="KW-1185">Reference proteome</keyword>
<dbReference type="InterPro" id="IPR013578">
    <property type="entry name" value="Peptidase_M16C_assoc"/>
</dbReference>
<evidence type="ECO:0000313" key="3">
    <source>
        <dbReference type="EMBL" id="OPJ61315.1"/>
    </source>
</evidence>
<feature type="domain" description="Peptidase M16C associated" evidence="2">
    <location>
        <begin position="461"/>
        <end position="711"/>
    </location>
</feature>
<dbReference type="GO" id="GO:0016485">
    <property type="term" value="P:protein processing"/>
    <property type="evidence" value="ECO:0007669"/>
    <property type="project" value="TreeGrafter"/>
</dbReference>
<dbReference type="OrthoDB" id="9762027at2"/>
<evidence type="ECO:0000259" key="2">
    <source>
        <dbReference type="SMART" id="SM01264"/>
    </source>
</evidence>
<keyword evidence="1" id="KW-0175">Coiled coil</keyword>
<dbReference type="InterPro" id="IPR011249">
    <property type="entry name" value="Metalloenz_LuxS/M16"/>
</dbReference>
<dbReference type="STRING" id="1450648.CLORY_23550"/>
<dbReference type="Gene3D" id="3.30.830.10">
    <property type="entry name" value="Metalloenzyme, LuxS/M16 peptidase-like"/>
    <property type="match status" value="4"/>
</dbReference>
<accession>A0A1V4ING9</accession>
<dbReference type="RefSeq" id="WP_079424605.1">
    <property type="nucleotide sequence ID" value="NZ_MZGV01000023.1"/>
</dbReference>
<dbReference type="GO" id="GO:0004222">
    <property type="term" value="F:metalloendopeptidase activity"/>
    <property type="evidence" value="ECO:0007669"/>
    <property type="project" value="TreeGrafter"/>
</dbReference>
<dbReference type="PANTHER" id="PTHR43016">
    <property type="entry name" value="PRESEQUENCE PROTEASE"/>
    <property type="match status" value="1"/>
</dbReference>
<gene>
    <name evidence="3" type="ORF">CLORY_23550</name>
</gene>
<dbReference type="Pfam" id="PF22516">
    <property type="entry name" value="PreP_C"/>
    <property type="match status" value="1"/>
</dbReference>
<evidence type="ECO:0000256" key="1">
    <source>
        <dbReference type="SAM" id="Coils"/>
    </source>
</evidence>
<dbReference type="PANTHER" id="PTHR43016:SF13">
    <property type="entry name" value="PRESEQUENCE PROTEASE, MITOCHONDRIAL"/>
    <property type="match status" value="1"/>
</dbReference>
<comment type="caution">
    <text evidence="3">The sequence shown here is derived from an EMBL/GenBank/DDBJ whole genome shotgun (WGS) entry which is preliminary data.</text>
</comment>
<dbReference type="InterPro" id="IPR055130">
    <property type="entry name" value="PreP_C"/>
</dbReference>